<dbReference type="Gene3D" id="3.90.1170.40">
    <property type="entry name" value="Molybdopterin biosynthesis MoaE subunit"/>
    <property type="match status" value="1"/>
</dbReference>
<dbReference type="AlphaFoldDB" id="A0A934K4I8"/>
<comment type="caution">
    <text evidence="1">The sequence shown here is derived from an EMBL/GenBank/DDBJ whole genome shotgun (WGS) entry which is preliminary data.</text>
</comment>
<dbReference type="CDD" id="cd00756">
    <property type="entry name" value="MoaE"/>
    <property type="match status" value="1"/>
</dbReference>
<organism evidence="1 2">
    <name type="scientific">Candidatus Nephthysia bennettiae</name>
    <dbReference type="NCBI Taxonomy" id="3127016"/>
    <lineage>
        <taxon>Bacteria</taxon>
        <taxon>Bacillati</taxon>
        <taxon>Candidatus Dormiibacterota</taxon>
        <taxon>Candidatus Dormibacteria</taxon>
        <taxon>Candidatus Dormibacterales</taxon>
        <taxon>Candidatus Dormibacteraceae</taxon>
        <taxon>Candidatus Nephthysia</taxon>
    </lineage>
</organism>
<name>A0A934K4I8_9BACT</name>
<reference evidence="1" key="1">
    <citation type="submission" date="2020-10" db="EMBL/GenBank/DDBJ databases">
        <title>Ca. Dormibacterota MAGs.</title>
        <authorList>
            <person name="Montgomery K."/>
        </authorList>
    </citation>
    <scope>NUCLEOTIDE SEQUENCE [LARGE SCALE GENOMIC DNA]</scope>
    <source>
        <strain evidence="1">SC8812_S17_10</strain>
    </source>
</reference>
<accession>A0A934K4I8</accession>
<sequence>MGCMGVEDPVGLFGRTSRLWQMRLEAVRTPFAVVDAVLDPAEVEEQVMHAGASLCTFIGIVRDNTAGEPASHLEYEAYVPMAEAELGRIGAEAAARWPGSRMAIWHRLGSLEIGEASVVVAGAALSDGDAIAACHWAIDELKGRVPIWKKEFRPGGSFWIEGPTAHRS</sequence>
<dbReference type="Proteomes" id="UP000612893">
    <property type="component" value="Unassembled WGS sequence"/>
</dbReference>
<dbReference type="InterPro" id="IPR036563">
    <property type="entry name" value="MoaE_sf"/>
</dbReference>
<proteinExistence type="predicted"/>
<dbReference type="Pfam" id="PF02391">
    <property type="entry name" value="MoaE"/>
    <property type="match status" value="1"/>
</dbReference>
<gene>
    <name evidence="1" type="ORF">JF922_00770</name>
</gene>
<evidence type="ECO:0000313" key="2">
    <source>
        <dbReference type="Proteomes" id="UP000612893"/>
    </source>
</evidence>
<dbReference type="GO" id="GO:0006777">
    <property type="term" value="P:Mo-molybdopterin cofactor biosynthetic process"/>
    <property type="evidence" value="ECO:0007669"/>
    <property type="project" value="InterPro"/>
</dbReference>
<evidence type="ECO:0000313" key="1">
    <source>
        <dbReference type="EMBL" id="MBJ7596608.1"/>
    </source>
</evidence>
<dbReference type="SUPFAM" id="SSF54690">
    <property type="entry name" value="Molybdopterin synthase subunit MoaE"/>
    <property type="match status" value="1"/>
</dbReference>
<dbReference type="PANTHER" id="PTHR23404">
    <property type="entry name" value="MOLYBDOPTERIN SYNTHASE RELATED"/>
    <property type="match status" value="1"/>
</dbReference>
<dbReference type="InterPro" id="IPR003448">
    <property type="entry name" value="Mopterin_biosynth_MoaE"/>
</dbReference>
<dbReference type="EMBL" id="JAEKNR010000011">
    <property type="protein sequence ID" value="MBJ7596608.1"/>
    <property type="molecule type" value="Genomic_DNA"/>
</dbReference>
<protein>
    <submittedName>
        <fullName evidence="1">Molybdenum cofactor biosynthesis protein MoaE</fullName>
    </submittedName>
</protein>
<keyword evidence="2" id="KW-1185">Reference proteome</keyword>